<keyword evidence="5" id="KW-0862">Zinc</keyword>
<feature type="compositionally biased region" description="Basic residues" evidence="14">
    <location>
        <begin position="961"/>
        <end position="974"/>
    </location>
</feature>
<dbReference type="GO" id="GO:0005634">
    <property type="term" value="C:nucleus"/>
    <property type="evidence" value="ECO:0007669"/>
    <property type="project" value="UniProtKB-SubCell"/>
</dbReference>
<dbReference type="InterPro" id="IPR050690">
    <property type="entry name" value="JHDM1_Histone_Demethylase"/>
</dbReference>
<feature type="compositionally biased region" description="Low complexity" evidence="14">
    <location>
        <begin position="997"/>
        <end position="1007"/>
    </location>
</feature>
<evidence type="ECO:0000256" key="7">
    <source>
        <dbReference type="ARBA" id="ARBA00022964"/>
    </source>
</evidence>
<dbReference type="SMART" id="SM00249">
    <property type="entry name" value="PHD"/>
    <property type="match status" value="1"/>
</dbReference>
<keyword evidence="10" id="KW-0805">Transcription regulation</keyword>
<evidence type="ECO:0000256" key="2">
    <source>
        <dbReference type="ARBA" id="ARBA00006942"/>
    </source>
</evidence>
<feature type="domain" description="JmjC" evidence="16">
    <location>
        <begin position="201"/>
        <end position="361"/>
    </location>
</feature>
<dbReference type="FunFam" id="3.30.40.10:FF:000193">
    <property type="entry name" value="lysine-specific demethylase PHF2 isoform X1"/>
    <property type="match status" value="1"/>
</dbReference>
<dbReference type="Pfam" id="PF02373">
    <property type="entry name" value="JmjC"/>
    <property type="match status" value="1"/>
</dbReference>
<dbReference type="Pfam" id="PF00628">
    <property type="entry name" value="PHD"/>
    <property type="match status" value="1"/>
</dbReference>
<dbReference type="PROSITE" id="PS51184">
    <property type="entry name" value="JMJC"/>
    <property type="match status" value="1"/>
</dbReference>
<evidence type="ECO:0000259" key="15">
    <source>
        <dbReference type="PROSITE" id="PS50016"/>
    </source>
</evidence>
<feature type="compositionally biased region" description="Low complexity" evidence="14">
    <location>
        <begin position="845"/>
        <end position="864"/>
    </location>
</feature>
<dbReference type="Gene3D" id="2.60.120.650">
    <property type="entry name" value="Cupin"/>
    <property type="match status" value="1"/>
</dbReference>
<feature type="compositionally biased region" description="Polar residues" evidence="14">
    <location>
        <begin position="1021"/>
        <end position="1034"/>
    </location>
</feature>
<dbReference type="InterPro" id="IPR019787">
    <property type="entry name" value="Znf_PHD-finger"/>
</dbReference>
<name>A0A8B7XKV6_ACAPL</name>
<dbReference type="InterPro" id="IPR019786">
    <property type="entry name" value="Zinc_finger_PHD-type_CS"/>
</dbReference>
<dbReference type="SUPFAM" id="SSF57903">
    <property type="entry name" value="FYVE/PHD zinc finger"/>
    <property type="match status" value="1"/>
</dbReference>
<dbReference type="GO" id="GO:0008270">
    <property type="term" value="F:zinc ion binding"/>
    <property type="evidence" value="ECO:0007669"/>
    <property type="project" value="UniProtKB-KW"/>
</dbReference>
<evidence type="ECO:0000256" key="5">
    <source>
        <dbReference type="ARBA" id="ARBA00022833"/>
    </source>
</evidence>
<evidence type="ECO:0000256" key="13">
    <source>
        <dbReference type="PROSITE-ProRule" id="PRU00146"/>
    </source>
</evidence>
<keyword evidence="9" id="KW-0408">Iron</keyword>
<dbReference type="PROSITE" id="PS50016">
    <property type="entry name" value="ZF_PHD_2"/>
    <property type="match status" value="1"/>
</dbReference>
<dbReference type="OrthoDB" id="5876800at2759"/>
<evidence type="ECO:0000259" key="16">
    <source>
        <dbReference type="PROSITE" id="PS51184"/>
    </source>
</evidence>
<dbReference type="InterPro" id="IPR003347">
    <property type="entry name" value="JmjC_dom"/>
</dbReference>
<feature type="compositionally biased region" description="Basic and acidic residues" evidence="14">
    <location>
        <begin position="938"/>
        <end position="948"/>
    </location>
</feature>
<protein>
    <submittedName>
        <fullName evidence="18">Histone lysine demethylase PHF8-like isoform X1</fullName>
    </submittedName>
</protein>
<keyword evidence="3" id="KW-0479">Metal-binding</keyword>
<dbReference type="GO" id="GO:0006325">
    <property type="term" value="P:chromatin organization"/>
    <property type="evidence" value="ECO:0007669"/>
    <property type="project" value="UniProtKB-KW"/>
</dbReference>
<proteinExistence type="inferred from homology"/>
<evidence type="ECO:0000256" key="10">
    <source>
        <dbReference type="ARBA" id="ARBA00023015"/>
    </source>
</evidence>
<evidence type="ECO:0000256" key="4">
    <source>
        <dbReference type="ARBA" id="ARBA00022771"/>
    </source>
</evidence>
<dbReference type="PROSITE" id="PS01359">
    <property type="entry name" value="ZF_PHD_1"/>
    <property type="match status" value="1"/>
</dbReference>
<evidence type="ECO:0000256" key="3">
    <source>
        <dbReference type="ARBA" id="ARBA00022723"/>
    </source>
</evidence>
<feature type="compositionally biased region" description="Basic residues" evidence="14">
    <location>
        <begin position="468"/>
        <end position="482"/>
    </location>
</feature>
<evidence type="ECO:0000256" key="6">
    <source>
        <dbReference type="ARBA" id="ARBA00022853"/>
    </source>
</evidence>
<keyword evidence="7" id="KW-0223">Dioxygenase</keyword>
<keyword evidence="4 13" id="KW-0863">Zinc-finger</keyword>
<dbReference type="InterPro" id="IPR011011">
    <property type="entry name" value="Znf_FYVE_PHD"/>
</dbReference>
<dbReference type="InterPro" id="IPR001965">
    <property type="entry name" value="Znf_PHD"/>
</dbReference>
<evidence type="ECO:0000256" key="14">
    <source>
        <dbReference type="SAM" id="MobiDB-lite"/>
    </source>
</evidence>
<keyword evidence="8" id="KW-0560">Oxidoreductase</keyword>
<dbReference type="InterPro" id="IPR041070">
    <property type="entry name" value="JHD"/>
</dbReference>
<dbReference type="RefSeq" id="XP_022081439.1">
    <property type="nucleotide sequence ID" value="XM_022225747.1"/>
</dbReference>
<dbReference type="PANTHER" id="PTHR23123">
    <property type="entry name" value="PHD/F-BOX CONTAINING PROTEIN"/>
    <property type="match status" value="1"/>
</dbReference>
<comment type="subcellular location">
    <subcellularLocation>
        <location evidence="1">Nucleus</location>
    </subcellularLocation>
</comment>
<feature type="compositionally biased region" description="Basic residues" evidence="14">
    <location>
        <begin position="530"/>
        <end position="540"/>
    </location>
</feature>
<feature type="compositionally biased region" description="Polar residues" evidence="14">
    <location>
        <begin position="645"/>
        <end position="674"/>
    </location>
</feature>
<dbReference type="AlphaFoldDB" id="A0A8B7XKV6"/>
<evidence type="ECO:0000256" key="11">
    <source>
        <dbReference type="ARBA" id="ARBA00023163"/>
    </source>
</evidence>
<keyword evidence="11" id="KW-0804">Transcription</keyword>
<feature type="domain" description="PHD-type" evidence="15">
    <location>
        <begin position="8"/>
        <end position="59"/>
    </location>
</feature>
<evidence type="ECO:0000313" key="17">
    <source>
        <dbReference type="Proteomes" id="UP000694845"/>
    </source>
</evidence>
<feature type="compositionally biased region" description="Acidic residues" evidence="14">
    <location>
        <begin position="675"/>
        <end position="690"/>
    </location>
</feature>
<dbReference type="Gene3D" id="1.20.58.1360">
    <property type="match status" value="1"/>
</dbReference>
<keyword evidence="17" id="KW-1185">Reference proteome</keyword>
<feature type="compositionally biased region" description="Acidic residues" evidence="14">
    <location>
        <begin position="986"/>
        <end position="996"/>
    </location>
</feature>
<organism evidence="17 18">
    <name type="scientific">Acanthaster planci</name>
    <name type="common">Crown-of-thorns starfish</name>
    <dbReference type="NCBI Taxonomy" id="133434"/>
    <lineage>
        <taxon>Eukaryota</taxon>
        <taxon>Metazoa</taxon>
        <taxon>Echinodermata</taxon>
        <taxon>Eleutherozoa</taxon>
        <taxon>Asterozoa</taxon>
        <taxon>Asteroidea</taxon>
        <taxon>Valvatacea</taxon>
        <taxon>Valvatida</taxon>
        <taxon>Acanthasteridae</taxon>
        <taxon>Acanthaster</taxon>
    </lineage>
</organism>
<accession>A0A8B7XKV6</accession>
<dbReference type="KEGG" id="aplc:110974246"/>
<evidence type="ECO:0000313" key="18">
    <source>
        <dbReference type="RefSeq" id="XP_022081439.1"/>
    </source>
</evidence>
<evidence type="ECO:0000256" key="1">
    <source>
        <dbReference type="ARBA" id="ARBA00004123"/>
    </source>
</evidence>
<evidence type="ECO:0000256" key="12">
    <source>
        <dbReference type="ARBA" id="ARBA00023242"/>
    </source>
</evidence>
<dbReference type="Proteomes" id="UP000694845">
    <property type="component" value="Unplaced"/>
</dbReference>
<feature type="region of interest" description="Disordered" evidence="14">
    <location>
        <begin position="460"/>
        <end position="626"/>
    </location>
</feature>
<keyword evidence="6" id="KW-0156">Chromatin regulator</keyword>
<dbReference type="GeneID" id="110974246"/>
<feature type="region of interest" description="Disordered" evidence="14">
    <location>
        <begin position="638"/>
        <end position="1055"/>
    </location>
</feature>
<evidence type="ECO:0000256" key="9">
    <source>
        <dbReference type="ARBA" id="ARBA00023004"/>
    </source>
</evidence>
<dbReference type="CTD" id="23133"/>
<feature type="compositionally biased region" description="Low complexity" evidence="14">
    <location>
        <begin position="735"/>
        <end position="756"/>
    </location>
</feature>
<dbReference type="SUPFAM" id="SSF51197">
    <property type="entry name" value="Clavaminate synthase-like"/>
    <property type="match status" value="1"/>
</dbReference>
<dbReference type="CDD" id="cd15554">
    <property type="entry name" value="PHD_PHF2_like"/>
    <property type="match status" value="1"/>
</dbReference>
<keyword evidence="12" id="KW-0539">Nucleus</keyword>
<gene>
    <name evidence="18" type="primary">LOC110974246</name>
</gene>
<dbReference type="GO" id="GO:0051213">
    <property type="term" value="F:dioxygenase activity"/>
    <property type="evidence" value="ECO:0007669"/>
    <property type="project" value="UniProtKB-KW"/>
</dbReference>
<feature type="compositionally biased region" description="Gly residues" evidence="14">
    <location>
        <begin position="544"/>
        <end position="562"/>
    </location>
</feature>
<sequence length="1072" mass="119177">MASTIKAPVYCICRQPYDASQFMIECDTCQDWFHGSCVGIREDQSADIEEYHCPNCELKQGPLILKKRRNWHRHDYTEDSNFSKAVQSGTLVFIKSLKNRTFSEGDDILLRLNGSELTVPYLERNGFTQPILVESKEGLGLQVPPQTFTVSDVERYVGSMRDIDAIDVPRQNECKMPMRQWVDYYNSPNRDKVLNVISLEFSGTKLSNLVQAPKVVREISWVENIWPDQLPEDCHYGKPEVSKYCLMGVKDSYTDFHVDFGGTSVWYHVLRGEKVFFMIRPTPENLQRYEEWNSSPHQSEIFLGDRVDYCYKCVVKQGHTLFIPTGWIHAVLTPVDSLVFGGNFLHSFNIPVQIQIYNLERRLKTPPRFQFPWFETTMWFGAKHLYEVFRDYNEDSKKPPPYLILGAKALSEALKNWTRKREQRKIKIETPNLKQHQQEIPLSIQHSQLLKDLNKEIKLAEKPSMNKLKNKGKHKKNKKGKKSKDVKTSKKNSTGKRAGGPRSTKDKDKKRKVSGTAGSSASAKKEANGKAKKAKKKKKKDGGDAGGSAEGEGWGKSAGGLLEGRSPSKVGHRLPDLITHPLLKKQPYHAEASNHKPNLKMVFPRKGPGEMSGTESEDEKSRGVSKGLKLVLSNGKIISRGGSPVKQSNMSDGFQPLFGSTNSGPRHSSSQDTASESEDVIVDDDGDDNDTSMSRDSQRRASQSLVMRSREMLASKAPLKLKLSFNGKPVLPIGSSSSQDSSQESSGLNTSLSGRGTRSDSDSDSEDGDVLPSDRSPRQSSPYNNVDALLQASQWDQSRPLPSISLADIEAELKHQPASPGTQDAIQGMLSIAMPTPSLAPNRQSSLGSSLSSASPHSSPFLLPGQKRKWENSSSAGDTEEDLPNCFQDSKYVYPSLDDDGDGPLFKSRSKNPKKVPKDAPWNPKAKVCSLTPRARVPSRDSARRPHIETGLAEAAARLATKPRPKRQYIRRKPPAPVQPKVPDPYDFDDDGEDEPSTSSSLLSQSLGPLHMSGPDLRLDLTQSAPSSVLSNSPRAMDGVAKGLKRPKKGMATAKQRLSKILKLKKGGRLIM</sequence>
<comment type="similarity">
    <text evidence="2">Belongs to the JHDM1 histone demethylase family. JHDM1D subfamily.</text>
</comment>
<reference evidence="18" key="1">
    <citation type="submission" date="2025-08" db="UniProtKB">
        <authorList>
            <consortium name="RefSeq"/>
        </authorList>
    </citation>
    <scope>IDENTIFICATION</scope>
</reference>
<dbReference type="Pfam" id="PF17811">
    <property type="entry name" value="JHD"/>
    <property type="match status" value="1"/>
</dbReference>
<feature type="compositionally biased region" description="Low complexity" evidence="14">
    <location>
        <begin position="714"/>
        <end position="724"/>
    </location>
</feature>
<evidence type="ECO:0000256" key="8">
    <source>
        <dbReference type="ARBA" id="ARBA00023002"/>
    </source>
</evidence>
<dbReference type="SMART" id="SM00558">
    <property type="entry name" value="JmjC"/>
    <property type="match status" value="1"/>
</dbReference>